<dbReference type="FunFam" id="3.40.630.30:FF:000064">
    <property type="entry name" value="GNAT family acetyltransferase"/>
    <property type="match status" value="1"/>
</dbReference>
<dbReference type="CDD" id="cd04301">
    <property type="entry name" value="NAT_SF"/>
    <property type="match status" value="1"/>
</dbReference>
<evidence type="ECO:0000256" key="2">
    <source>
        <dbReference type="ARBA" id="ARBA00022679"/>
    </source>
</evidence>
<dbReference type="RefSeq" id="WP_070176511.1">
    <property type="nucleotide sequence ID" value="NZ_BMJR01000009.1"/>
</dbReference>
<dbReference type="Pfam" id="PF00583">
    <property type="entry name" value="Acetyltransf_1"/>
    <property type="match status" value="1"/>
</dbReference>
<dbReference type="EMBL" id="MJIC01000013">
    <property type="protein sequence ID" value="OFI34395.1"/>
    <property type="molecule type" value="Genomic_DNA"/>
</dbReference>
<keyword evidence="6" id="KW-1185">Reference proteome</keyword>
<keyword evidence="3" id="KW-0012">Acyltransferase</keyword>
<dbReference type="PROSITE" id="PS51186">
    <property type="entry name" value="GNAT"/>
    <property type="match status" value="1"/>
</dbReference>
<dbReference type="PANTHER" id="PTHR10545:SF29">
    <property type="entry name" value="GH14572P-RELATED"/>
    <property type="match status" value="1"/>
</dbReference>
<dbReference type="InterPro" id="IPR000182">
    <property type="entry name" value="GNAT_dom"/>
</dbReference>
<protein>
    <submittedName>
        <fullName evidence="5">GNAT family N-acetyltransferase</fullName>
    </submittedName>
</protein>
<dbReference type="GO" id="GO:0008080">
    <property type="term" value="F:N-acetyltransferase activity"/>
    <property type="evidence" value="ECO:0007669"/>
    <property type="project" value="TreeGrafter"/>
</dbReference>
<dbReference type="SUPFAM" id="SSF55729">
    <property type="entry name" value="Acyl-CoA N-acyltransferases (Nat)"/>
    <property type="match status" value="1"/>
</dbReference>
<evidence type="ECO:0000313" key="5">
    <source>
        <dbReference type="EMBL" id="OFI34395.1"/>
    </source>
</evidence>
<evidence type="ECO:0000256" key="3">
    <source>
        <dbReference type="ARBA" id="ARBA00023315"/>
    </source>
</evidence>
<accession>A0A1E8FEN5</accession>
<evidence type="ECO:0000259" key="4">
    <source>
        <dbReference type="PROSITE" id="PS51186"/>
    </source>
</evidence>
<gene>
    <name evidence="5" type="ORF">BFC17_18635</name>
</gene>
<reference evidence="5 6" key="1">
    <citation type="submission" date="2016-09" db="EMBL/GenBank/DDBJ databases">
        <title>Alteromonas lipolytica, a new species isolated from sea water.</title>
        <authorList>
            <person name="Wu Y.-H."/>
            <person name="Cheng H."/>
            <person name="Xu X.-W."/>
        </authorList>
    </citation>
    <scope>NUCLEOTIDE SEQUENCE [LARGE SCALE GENOMIC DNA]</scope>
    <source>
        <strain evidence="5 6">JW12</strain>
    </source>
</reference>
<keyword evidence="2 5" id="KW-0808">Transferase</keyword>
<proteinExistence type="inferred from homology"/>
<dbReference type="Gene3D" id="3.40.630.30">
    <property type="match status" value="1"/>
</dbReference>
<organism evidence="5 6">
    <name type="scientific">Alteromonas lipolytica</name>
    <dbReference type="NCBI Taxonomy" id="1856405"/>
    <lineage>
        <taxon>Bacteria</taxon>
        <taxon>Pseudomonadati</taxon>
        <taxon>Pseudomonadota</taxon>
        <taxon>Gammaproteobacteria</taxon>
        <taxon>Alteromonadales</taxon>
        <taxon>Alteromonadaceae</taxon>
        <taxon>Alteromonas/Salinimonas group</taxon>
        <taxon>Alteromonas</taxon>
    </lineage>
</organism>
<dbReference type="STRING" id="1856405.BFC17_18635"/>
<sequence>MSITIRPAVLEDTDTILHFIKELAIYEKAEHEAKATPAHIHNTLFCETPNAHGLICEQDGQAIGFAIYFFSYSTWQGQYGIYLEDLYVSPQSRGLGAGKKLLTHLAGIALAKDCGRFEWSVLDWNQPAIDFYDSLGAKPQGEWIRYRLDGDALKALGAQAEL</sequence>
<comment type="similarity">
    <text evidence="1">Belongs to the acetyltransferase family.</text>
</comment>
<comment type="caution">
    <text evidence="5">The sequence shown here is derived from an EMBL/GenBank/DDBJ whole genome shotgun (WGS) entry which is preliminary data.</text>
</comment>
<dbReference type="AlphaFoldDB" id="A0A1E8FEN5"/>
<evidence type="ECO:0000256" key="1">
    <source>
        <dbReference type="ARBA" id="ARBA00008694"/>
    </source>
</evidence>
<dbReference type="InterPro" id="IPR051016">
    <property type="entry name" value="Diverse_Substrate_AcTransf"/>
</dbReference>
<dbReference type="InterPro" id="IPR016181">
    <property type="entry name" value="Acyl_CoA_acyltransferase"/>
</dbReference>
<dbReference type="OrthoDB" id="9805924at2"/>
<evidence type="ECO:0000313" key="6">
    <source>
        <dbReference type="Proteomes" id="UP000176037"/>
    </source>
</evidence>
<dbReference type="Proteomes" id="UP000176037">
    <property type="component" value="Unassembled WGS sequence"/>
</dbReference>
<feature type="domain" description="N-acetyltransferase" evidence="4">
    <location>
        <begin position="3"/>
        <end position="159"/>
    </location>
</feature>
<dbReference type="PANTHER" id="PTHR10545">
    <property type="entry name" value="DIAMINE N-ACETYLTRANSFERASE"/>
    <property type="match status" value="1"/>
</dbReference>
<name>A0A1E8FEN5_9ALTE</name>